<evidence type="ECO:0000259" key="3">
    <source>
        <dbReference type="PROSITE" id="PS01031"/>
    </source>
</evidence>
<evidence type="ECO:0000256" key="1">
    <source>
        <dbReference type="PROSITE-ProRule" id="PRU00285"/>
    </source>
</evidence>
<dbReference type="InterPro" id="IPR002068">
    <property type="entry name" value="A-crystallin/Hsp20_dom"/>
</dbReference>
<comment type="caution">
    <text evidence="4">The sequence shown here is derived from an EMBL/GenBank/DDBJ whole genome shotgun (WGS) entry which is preliminary data.</text>
</comment>
<dbReference type="OrthoDB" id="1909666at2"/>
<dbReference type="SUPFAM" id="SSF49764">
    <property type="entry name" value="HSP20-like chaperones"/>
    <property type="match status" value="1"/>
</dbReference>
<evidence type="ECO:0000256" key="2">
    <source>
        <dbReference type="RuleBase" id="RU003616"/>
    </source>
</evidence>
<keyword evidence="5" id="KW-1185">Reference proteome</keyword>
<dbReference type="Pfam" id="PF00011">
    <property type="entry name" value="HSP20"/>
    <property type="match status" value="1"/>
</dbReference>
<dbReference type="RefSeq" id="WP_136007375.1">
    <property type="nucleotide sequence ID" value="NZ_SRYR01000006.1"/>
</dbReference>
<evidence type="ECO:0000313" key="4">
    <source>
        <dbReference type="EMBL" id="TGY41631.1"/>
    </source>
</evidence>
<comment type="similarity">
    <text evidence="1 2">Belongs to the small heat shock protein (HSP20) family.</text>
</comment>
<evidence type="ECO:0000313" key="5">
    <source>
        <dbReference type="Proteomes" id="UP000306888"/>
    </source>
</evidence>
<name>A0A4S2DL06_9CLOT</name>
<proteinExistence type="inferred from homology"/>
<dbReference type="AlphaFoldDB" id="A0A4S2DL06"/>
<dbReference type="Proteomes" id="UP000306888">
    <property type="component" value="Unassembled WGS sequence"/>
</dbReference>
<dbReference type="EMBL" id="SRYR01000006">
    <property type="protein sequence ID" value="TGY41631.1"/>
    <property type="molecule type" value="Genomic_DNA"/>
</dbReference>
<organism evidence="4 5">
    <name type="scientific">Clostridium sartagoforme</name>
    <dbReference type="NCBI Taxonomy" id="84031"/>
    <lineage>
        <taxon>Bacteria</taxon>
        <taxon>Bacillati</taxon>
        <taxon>Bacillota</taxon>
        <taxon>Clostridia</taxon>
        <taxon>Eubacteriales</taxon>
        <taxon>Clostridiaceae</taxon>
        <taxon>Clostridium</taxon>
    </lineage>
</organism>
<dbReference type="InterPro" id="IPR008978">
    <property type="entry name" value="HSP20-like_chaperone"/>
</dbReference>
<reference evidence="4 5" key="1">
    <citation type="submission" date="2019-04" db="EMBL/GenBank/DDBJ databases">
        <title>Microbes associate with the intestines of laboratory mice.</title>
        <authorList>
            <person name="Navarre W."/>
            <person name="Wong E."/>
            <person name="Huang K."/>
            <person name="Tropini C."/>
            <person name="Ng K."/>
            <person name="Yu B."/>
        </authorList>
    </citation>
    <scope>NUCLEOTIDE SEQUENCE [LARGE SCALE GENOMIC DNA]</scope>
    <source>
        <strain evidence="4 5">NM50_B9-20</strain>
    </source>
</reference>
<feature type="domain" description="SHSP" evidence="3">
    <location>
        <begin position="153"/>
        <end position="264"/>
    </location>
</feature>
<dbReference type="PROSITE" id="PS01031">
    <property type="entry name" value="SHSP"/>
    <property type="match status" value="1"/>
</dbReference>
<accession>A0A4S2DL06</accession>
<sequence length="267" mass="29995">MFDILPFLMNNLLGNNTNVNGLNNNYNNNLNNNPNSNLLNTLNSLNNQSGKNITPDNDYQYNTYTNGSNVYGVFTSSFSGSFSGNLNNGFQGIPNMNGNNIIGGTIGGFGEAFSNIFNEVFNTLASNEGLINNIVDTVLNSEVVNNIIEAEEKLEEEEVLKLDFKDYGDRYLIEGKIEGVQKRDIDIDYDNEHISIKVNRNALEDRGKTINILEENNYIEKNFFVPNVDLARIQAVYNSEVLRVYLKKKPEVEEGTTIIDVDSYLNE</sequence>
<dbReference type="Gene3D" id="2.60.40.790">
    <property type="match status" value="1"/>
</dbReference>
<protein>
    <submittedName>
        <fullName evidence="4">Hsp20 family protein</fullName>
    </submittedName>
</protein>
<gene>
    <name evidence="4" type="ORF">E5347_11500</name>
</gene>